<dbReference type="GO" id="GO:0005886">
    <property type="term" value="C:plasma membrane"/>
    <property type="evidence" value="ECO:0007669"/>
    <property type="project" value="TreeGrafter"/>
</dbReference>
<dbReference type="GO" id="GO:0043164">
    <property type="term" value="P:Gram-negative-bacterium-type cell wall biogenesis"/>
    <property type="evidence" value="ECO:0007669"/>
    <property type="project" value="TreeGrafter"/>
</dbReference>
<dbReference type="InterPro" id="IPR051599">
    <property type="entry name" value="Cell_Envelope_Assoc"/>
</dbReference>
<dbReference type="CDD" id="cd06259">
    <property type="entry name" value="YdcF-like"/>
    <property type="match status" value="1"/>
</dbReference>
<dbReference type="Proteomes" id="UP000244932">
    <property type="component" value="Unassembled WGS sequence"/>
</dbReference>
<protein>
    <recommendedName>
        <fullName evidence="1">DUF218 domain-containing protein</fullName>
    </recommendedName>
</protein>
<evidence type="ECO:0000313" key="2">
    <source>
        <dbReference type="EMBL" id="SPF29883.1"/>
    </source>
</evidence>
<dbReference type="RefSeq" id="WP_108782620.1">
    <property type="nucleotide sequence ID" value="NZ_OMKW01000003.1"/>
</dbReference>
<dbReference type="PANTHER" id="PTHR30336:SF4">
    <property type="entry name" value="ENVELOPE BIOGENESIS FACTOR ELYC"/>
    <property type="match status" value="1"/>
</dbReference>
<dbReference type="GO" id="GO:0000270">
    <property type="term" value="P:peptidoglycan metabolic process"/>
    <property type="evidence" value="ECO:0007669"/>
    <property type="project" value="TreeGrafter"/>
</dbReference>
<feature type="domain" description="DUF218" evidence="1">
    <location>
        <begin position="40"/>
        <end position="174"/>
    </location>
</feature>
<organism evidence="2 3">
    <name type="scientific">Pontivivens insulae</name>
    <dbReference type="NCBI Taxonomy" id="1639689"/>
    <lineage>
        <taxon>Bacteria</taxon>
        <taxon>Pseudomonadati</taxon>
        <taxon>Pseudomonadota</taxon>
        <taxon>Alphaproteobacteria</taxon>
        <taxon>Rhodobacterales</taxon>
        <taxon>Paracoccaceae</taxon>
        <taxon>Pontivivens</taxon>
    </lineage>
</organism>
<dbReference type="Pfam" id="PF02698">
    <property type="entry name" value="DUF218"/>
    <property type="match status" value="1"/>
</dbReference>
<evidence type="ECO:0000313" key="3">
    <source>
        <dbReference type="Proteomes" id="UP000244932"/>
    </source>
</evidence>
<keyword evidence="3" id="KW-1185">Reference proteome</keyword>
<gene>
    <name evidence="2" type="ORF">POI8812_02207</name>
</gene>
<name>A0A2R8AC84_9RHOB</name>
<dbReference type="InterPro" id="IPR003848">
    <property type="entry name" value="DUF218"/>
</dbReference>
<dbReference type="InterPro" id="IPR014729">
    <property type="entry name" value="Rossmann-like_a/b/a_fold"/>
</dbReference>
<sequence length="206" mass="22089">MLFTLLIAFAALFVTFALTASCLYWIGSVLPSAATATPATVVVLGGGVRSGRLTPLGRARVQAGVRAAGADRNILFTGGLSDSRAEAEVMAPFAVELGLLPDRIKTEGHSRTTLQNALFTFDALGGGPIILASDRFHLARAAILFRWAGFQIVGFAPSAHRSEPVAHLWQIMREALSLWLNLARMLLWHGAALIGASRAQRIKWLT</sequence>
<dbReference type="PANTHER" id="PTHR30336">
    <property type="entry name" value="INNER MEMBRANE PROTEIN, PROBABLE PERMEASE"/>
    <property type="match status" value="1"/>
</dbReference>
<proteinExistence type="predicted"/>
<dbReference type="OrthoDB" id="9809813at2"/>
<accession>A0A2R8AC84</accession>
<dbReference type="EMBL" id="OMKW01000003">
    <property type="protein sequence ID" value="SPF29883.1"/>
    <property type="molecule type" value="Genomic_DNA"/>
</dbReference>
<dbReference type="AlphaFoldDB" id="A0A2R8AC84"/>
<dbReference type="Gene3D" id="3.40.50.620">
    <property type="entry name" value="HUPs"/>
    <property type="match status" value="1"/>
</dbReference>
<evidence type="ECO:0000259" key="1">
    <source>
        <dbReference type="Pfam" id="PF02698"/>
    </source>
</evidence>
<reference evidence="2 3" key="1">
    <citation type="submission" date="2018-03" db="EMBL/GenBank/DDBJ databases">
        <authorList>
            <person name="Keele B.F."/>
        </authorList>
    </citation>
    <scope>NUCLEOTIDE SEQUENCE [LARGE SCALE GENOMIC DNA]</scope>
    <source>
        <strain evidence="2 3">CeCT 8812</strain>
    </source>
</reference>